<dbReference type="EMBL" id="AY359242">
    <property type="protein sequence ID" value="AAQ18742.1"/>
    <property type="molecule type" value="Genomic_DNA"/>
</dbReference>
<dbReference type="RefSeq" id="YP_025783.1">
    <property type="nucleotide sequence ID" value="NC_005926.1"/>
</dbReference>
<dbReference type="PROSITE" id="PS51257">
    <property type="entry name" value="PROKAR_LIPOPROTEIN"/>
    <property type="match status" value="1"/>
</dbReference>
<geneLocation type="mitochondrion" evidence="1"/>
<organism evidence="1">
    <name type="scientific">Tupiella akineta</name>
    <name type="common">Green alga</name>
    <name type="synonym">Pseudendoclonium akinetum</name>
    <dbReference type="NCBI Taxonomy" id="160070"/>
    <lineage>
        <taxon>Eukaryota</taxon>
        <taxon>Viridiplantae</taxon>
        <taxon>Chlorophyta</taxon>
        <taxon>core chlorophytes</taxon>
        <taxon>Ulvophyceae</taxon>
        <taxon>OUU clade</taxon>
        <taxon>Ulotrichales</taxon>
        <taxon>Tupiellaceae</taxon>
        <taxon>Tupiella</taxon>
    </lineage>
</organism>
<proteinExistence type="predicted"/>
<protein>
    <submittedName>
        <fullName evidence="1">Uncharacterized protein</fullName>
    </submittedName>
</protein>
<dbReference type="GeneID" id="2847011"/>
<name>Q6UVT2_TUPAK</name>
<reference evidence="1" key="1">
    <citation type="submission" date="2003-08" db="EMBL/GenBank/DDBJ databases">
        <authorList>
            <person name="Pombert J.-F."/>
            <person name="Otis C."/>
            <person name="Lemieux C."/>
            <person name="Turmel M."/>
        </authorList>
    </citation>
    <scope>NUCLEOTIDE SEQUENCE</scope>
    <source>
        <strain evidence="1">UTEX 1912</strain>
    </source>
</reference>
<dbReference type="AlphaFoldDB" id="Q6UVT2"/>
<sequence>MKFYSTRGLFSFACYATPFQTGQLWHGLLGMSCVGLPIYEHEQEMPRKRPANPKYRVRKLANCATSNEVGFIVRY</sequence>
<keyword evidence="1" id="KW-0496">Mitochondrion</keyword>
<evidence type="ECO:0000313" key="1">
    <source>
        <dbReference type="EMBL" id="AAQ18742.1"/>
    </source>
</evidence>
<reference evidence="1" key="2">
    <citation type="journal article" date="2004" name="Mol. Biol. Evol.">
        <title>The complete mitochondrial DNA sequence of the green alga Pseudendoclonium akinetum (Ulvophyceae) highlights distinctive evolutionary trends in the chlorophyta and suggests a sister-group relationship between the Ulvophyceae and Chlorophyceae.</title>
        <authorList>
            <person name="Pombert J.F."/>
            <person name="Otis C."/>
            <person name="Lemieux C."/>
            <person name="Turmel M."/>
        </authorList>
    </citation>
    <scope>NUCLEOTIDE SEQUENCE</scope>
    <source>
        <strain evidence="1">UTEX 1912</strain>
    </source>
</reference>
<accession>Q6UVT2</accession>
<gene>
    <name evidence="1" type="primary">orf75b</name>
</gene>